<name>A0A1X1BTC9_9GAMM</name>
<evidence type="ECO:0000313" key="2">
    <source>
        <dbReference type="EMBL" id="ORM51547.1"/>
    </source>
</evidence>
<dbReference type="OrthoDB" id="6521986at2"/>
<dbReference type="AlphaFoldDB" id="A0A1X1BTC9"/>
<keyword evidence="3" id="KW-1185">Reference proteome</keyword>
<evidence type="ECO:0000256" key="1">
    <source>
        <dbReference type="SAM" id="SignalP"/>
    </source>
</evidence>
<dbReference type="SUPFAM" id="SSF159871">
    <property type="entry name" value="YdgH-like"/>
    <property type="match status" value="1"/>
</dbReference>
<sequence length="69" mass="7295">MKIINNFVSVAALTLISFSSFAQSITVIASTLDADEAKIATQAKDAGASYKITGVRVDNRAYVSADLIK</sequence>
<gene>
    <name evidence="2" type="ORF">HA41_15085</name>
</gene>
<evidence type="ECO:0000313" key="3">
    <source>
        <dbReference type="Proteomes" id="UP000193933"/>
    </source>
</evidence>
<dbReference type="EMBL" id="MLFN01000049">
    <property type="protein sequence ID" value="ORM51547.1"/>
    <property type="molecule type" value="Genomic_DNA"/>
</dbReference>
<dbReference type="InterPro" id="IPR036275">
    <property type="entry name" value="YdgH-like_sf"/>
</dbReference>
<comment type="caution">
    <text evidence="2">The sequence shown here is derived from an EMBL/GenBank/DDBJ whole genome shotgun (WGS) entry which is preliminary data.</text>
</comment>
<reference evidence="2 3" key="1">
    <citation type="journal article" date="2017" name="Antonie Van Leeuwenhoek">
        <title>Phylogenomic resolution of the bacterial genus Pantoea and its relationship with Erwinia and Tatumella.</title>
        <authorList>
            <person name="Palmer M."/>
            <person name="Steenkamp E.T."/>
            <person name="Coetzee M.P."/>
            <person name="Chan W.Y."/>
            <person name="van Zyl E."/>
            <person name="De Maayer P."/>
            <person name="Coutinho T.A."/>
            <person name="Blom J."/>
            <person name="Smits T.H."/>
            <person name="Duffy B."/>
            <person name="Venter S.N."/>
        </authorList>
    </citation>
    <scope>NUCLEOTIDE SEQUENCE [LARGE SCALE GENOMIC DNA]</scope>
    <source>
        <strain evidence="2 3">LMG 24534</strain>
    </source>
</reference>
<keyword evidence="1" id="KW-0732">Signal</keyword>
<dbReference type="STRING" id="472705.GCA_001743465_03131"/>
<proteinExistence type="predicted"/>
<protein>
    <submittedName>
        <fullName evidence="2">DUF1471 domain-containing protein</fullName>
    </submittedName>
</protein>
<feature type="chain" id="PRO_5012981702" evidence="1">
    <location>
        <begin position="23"/>
        <end position="69"/>
    </location>
</feature>
<feature type="signal peptide" evidence="1">
    <location>
        <begin position="1"/>
        <end position="22"/>
    </location>
</feature>
<accession>A0A1X1BTC9</accession>
<organism evidence="2 3">
    <name type="scientific">Pantoea conspicua</name>
    <dbReference type="NCBI Taxonomy" id="472705"/>
    <lineage>
        <taxon>Bacteria</taxon>
        <taxon>Pseudomonadati</taxon>
        <taxon>Pseudomonadota</taxon>
        <taxon>Gammaproteobacteria</taxon>
        <taxon>Enterobacterales</taxon>
        <taxon>Erwiniaceae</taxon>
        <taxon>Pantoea</taxon>
    </lineage>
</organism>
<dbReference type="RefSeq" id="WP_094121521.1">
    <property type="nucleotide sequence ID" value="NZ_MLFN01000049.1"/>
</dbReference>
<dbReference type="Proteomes" id="UP000193933">
    <property type="component" value="Unassembled WGS sequence"/>
</dbReference>